<gene>
    <name evidence="3" type="ORF">M404DRAFT_1001687</name>
</gene>
<evidence type="ECO:0000313" key="4">
    <source>
        <dbReference type="Proteomes" id="UP000054217"/>
    </source>
</evidence>
<dbReference type="PANTHER" id="PTHR10622">
    <property type="entry name" value="HET DOMAIN-CONTAINING PROTEIN"/>
    <property type="match status" value="1"/>
</dbReference>
<evidence type="ECO:0000259" key="2">
    <source>
        <dbReference type="Pfam" id="PF06985"/>
    </source>
</evidence>
<reference evidence="4" key="2">
    <citation type="submission" date="2015-01" db="EMBL/GenBank/DDBJ databases">
        <title>Evolutionary Origins and Diversification of the Mycorrhizal Mutualists.</title>
        <authorList>
            <consortium name="DOE Joint Genome Institute"/>
            <consortium name="Mycorrhizal Genomics Consortium"/>
            <person name="Kohler A."/>
            <person name="Kuo A."/>
            <person name="Nagy L.G."/>
            <person name="Floudas D."/>
            <person name="Copeland A."/>
            <person name="Barry K.W."/>
            <person name="Cichocki N."/>
            <person name="Veneault-Fourrey C."/>
            <person name="LaButti K."/>
            <person name="Lindquist E.A."/>
            <person name="Lipzen A."/>
            <person name="Lundell T."/>
            <person name="Morin E."/>
            <person name="Murat C."/>
            <person name="Riley R."/>
            <person name="Ohm R."/>
            <person name="Sun H."/>
            <person name="Tunlid A."/>
            <person name="Henrissat B."/>
            <person name="Grigoriev I.V."/>
            <person name="Hibbett D.S."/>
            <person name="Martin F."/>
        </authorList>
    </citation>
    <scope>NUCLEOTIDE SEQUENCE [LARGE SCALE GENOMIC DNA]</scope>
    <source>
        <strain evidence="4">Marx 270</strain>
    </source>
</reference>
<dbReference type="OrthoDB" id="2645604at2759"/>
<keyword evidence="1" id="KW-0812">Transmembrane</keyword>
<keyword evidence="1" id="KW-1133">Transmembrane helix</keyword>
<accession>A0A0C3J1V3</accession>
<dbReference type="Proteomes" id="UP000054217">
    <property type="component" value="Unassembled WGS sequence"/>
</dbReference>
<evidence type="ECO:0000256" key="1">
    <source>
        <dbReference type="SAM" id="Phobius"/>
    </source>
</evidence>
<reference evidence="3 4" key="1">
    <citation type="submission" date="2014-04" db="EMBL/GenBank/DDBJ databases">
        <authorList>
            <consortium name="DOE Joint Genome Institute"/>
            <person name="Kuo A."/>
            <person name="Kohler A."/>
            <person name="Costa M.D."/>
            <person name="Nagy L.G."/>
            <person name="Floudas D."/>
            <person name="Copeland A."/>
            <person name="Barry K.W."/>
            <person name="Cichocki N."/>
            <person name="Veneault-Fourrey C."/>
            <person name="LaButti K."/>
            <person name="Lindquist E.A."/>
            <person name="Lipzen A."/>
            <person name="Lundell T."/>
            <person name="Morin E."/>
            <person name="Murat C."/>
            <person name="Sun H."/>
            <person name="Tunlid A."/>
            <person name="Henrissat B."/>
            <person name="Grigoriev I.V."/>
            <person name="Hibbett D.S."/>
            <person name="Martin F."/>
            <person name="Nordberg H.P."/>
            <person name="Cantor M.N."/>
            <person name="Hua S.X."/>
        </authorList>
    </citation>
    <scope>NUCLEOTIDE SEQUENCE [LARGE SCALE GENOMIC DNA]</scope>
    <source>
        <strain evidence="3 4">Marx 270</strain>
    </source>
</reference>
<organism evidence="3 4">
    <name type="scientific">Pisolithus tinctorius Marx 270</name>
    <dbReference type="NCBI Taxonomy" id="870435"/>
    <lineage>
        <taxon>Eukaryota</taxon>
        <taxon>Fungi</taxon>
        <taxon>Dikarya</taxon>
        <taxon>Basidiomycota</taxon>
        <taxon>Agaricomycotina</taxon>
        <taxon>Agaricomycetes</taxon>
        <taxon>Agaricomycetidae</taxon>
        <taxon>Boletales</taxon>
        <taxon>Sclerodermatineae</taxon>
        <taxon>Pisolithaceae</taxon>
        <taxon>Pisolithus</taxon>
    </lineage>
</organism>
<feature type="domain" description="Heterokaryon incompatibility" evidence="2">
    <location>
        <begin position="40"/>
        <end position="134"/>
    </location>
</feature>
<dbReference type="EMBL" id="KN831978">
    <property type="protein sequence ID" value="KIO03063.1"/>
    <property type="molecule type" value="Genomic_DNA"/>
</dbReference>
<feature type="transmembrane region" description="Helical" evidence="1">
    <location>
        <begin position="476"/>
        <end position="496"/>
    </location>
</feature>
<keyword evidence="4" id="KW-1185">Reference proteome</keyword>
<dbReference type="AlphaFoldDB" id="A0A0C3J1V3"/>
<feature type="transmembrane region" description="Helical" evidence="1">
    <location>
        <begin position="502"/>
        <end position="518"/>
    </location>
</feature>
<dbReference type="STRING" id="870435.A0A0C3J1V3"/>
<dbReference type="InParanoid" id="A0A0C3J1V3"/>
<keyword evidence="1" id="KW-0472">Membrane</keyword>
<protein>
    <recommendedName>
        <fullName evidence="2">Heterokaryon incompatibility domain-containing protein</fullName>
    </recommendedName>
</protein>
<sequence>MRLIDVEVFLERERQIMEERNVDRGTKPVLKELDDTVTDYSILSHRWINNDEVDYKEMTKLAKMENRDEIRGRSGYQKIVKGCQRAKGDGLEWLWVDTCCIDKRNSTELSEALNSMFRWYQNSKRCYAYLHDVNDFPVTPDPERFAASEGWPEWFSRGWTLQELIAPTDLQFFNKDWELIGEKRNLASTLEKITRVPSQVLADGLTSYCPSVAQVMSWAADRKTTRVEDRAYSLAGLLDVNMPMLYGEGKKAFLRLQQEVLCKSTDQTIFAWNPTEGTPQTCGVLAGDPSHFRDCHDIIQMESRELCWRLPELRFVDVKNSLTRGTLPMWTSEMQAFHSFITTNVGIQVWFPIKRYPGCPLVLQLVLACRRGGSLWPVTINVVPWRSKCYRFVGEVGWNPLPGFYEYSQLVLTRELTGAPTGIVIDEVDGVVALLRGKCAAMAGTKVDGRNIRPVGVTIAEIHHITRQVPEISVDIIAVLRFLCLLPYICIFYAIIAGWTSWPAFAVAWLAIILFWILSEVSTIIPFTCRCTESASPPGEYVINSDAEIVLLRGEERAVASIIRGETILPLQSLRFSRQLTLAAHVALIFGEFLADSSTAMVTLLELQAVATMITHLVLLVRVWVPLRNWAAIQALRQPKLTKYTFGSRGSGVVFALLLLRTEKAEGVLHELLPVPNSKEWRKWKAVVLDRIRRRGDFDFDSSEWDDGTWTDTEKEDLIGLFQDACDAYRVFKTHFMQSVS</sequence>
<proteinExistence type="predicted"/>
<dbReference type="Pfam" id="PF06985">
    <property type="entry name" value="HET"/>
    <property type="match status" value="1"/>
</dbReference>
<dbReference type="HOGENOM" id="CLU_019844_0_0_1"/>
<name>A0A0C3J1V3_PISTI</name>
<evidence type="ECO:0000313" key="3">
    <source>
        <dbReference type="EMBL" id="KIO03063.1"/>
    </source>
</evidence>
<dbReference type="PANTHER" id="PTHR10622:SF10">
    <property type="entry name" value="HET DOMAIN-CONTAINING PROTEIN"/>
    <property type="match status" value="1"/>
</dbReference>
<dbReference type="InterPro" id="IPR010730">
    <property type="entry name" value="HET"/>
</dbReference>